<organism evidence="2 3">
    <name type="scientific">Haladaptatus litoreus</name>
    <dbReference type="NCBI Taxonomy" id="553468"/>
    <lineage>
        <taxon>Archaea</taxon>
        <taxon>Methanobacteriati</taxon>
        <taxon>Methanobacteriota</taxon>
        <taxon>Stenosarchaea group</taxon>
        <taxon>Halobacteria</taxon>
        <taxon>Halobacteriales</taxon>
        <taxon>Haladaptataceae</taxon>
        <taxon>Haladaptatus</taxon>
    </lineage>
</organism>
<proteinExistence type="predicted"/>
<dbReference type="Pfam" id="PF20126">
    <property type="entry name" value="TumE"/>
    <property type="match status" value="1"/>
</dbReference>
<feature type="region of interest" description="Disordered" evidence="1">
    <location>
        <begin position="92"/>
        <end position="111"/>
    </location>
</feature>
<accession>A0A1N7EVP5</accession>
<dbReference type="EMBL" id="FTNO01000007">
    <property type="protein sequence ID" value="SIR92117.1"/>
    <property type="molecule type" value="Genomic_DNA"/>
</dbReference>
<keyword evidence="3" id="KW-1185">Reference proteome</keyword>
<gene>
    <name evidence="2" type="ORF">SAMN05421858_4538</name>
</gene>
<dbReference type="InterPro" id="IPR045397">
    <property type="entry name" value="TumE-like"/>
</dbReference>
<dbReference type="Proteomes" id="UP000186914">
    <property type="component" value="Unassembled WGS sequence"/>
</dbReference>
<name>A0A1N7EVP5_9EURY</name>
<dbReference type="AlphaFoldDB" id="A0A1N7EVP5"/>
<evidence type="ECO:0000313" key="2">
    <source>
        <dbReference type="EMBL" id="SIR92117.1"/>
    </source>
</evidence>
<reference evidence="3" key="1">
    <citation type="submission" date="2017-01" db="EMBL/GenBank/DDBJ databases">
        <authorList>
            <person name="Varghese N."/>
            <person name="Submissions S."/>
        </authorList>
    </citation>
    <scope>NUCLEOTIDE SEQUENCE [LARGE SCALE GENOMIC DNA]</scope>
    <source>
        <strain evidence="3">CGMCC 1.7737</strain>
    </source>
</reference>
<evidence type="ECO:0000313" key="3">
    <source>
        <dbReference type="Proteomes" id="UP000186914"/>
    </source>
</evidence>
<protein>
    <submittedName>
        <fullName evidence="2">Uncharacterized protein</fullName>
    </submittedName>
</protein>
<evidence type="ECO:0000256" key="1">
    <source>
        <dbReference type="SAM" id="MobiDB-lite"/>
    </source>
</evidence>
<sequence>MNDDTEKTLDETLLRHLARRLGTLSLVESVSVFPHERPESVVAWFDRQYFPDTIQQVVFEIRAYTNGDFNITYREDRGGTAWMCRWDRHDNPHNSRDHFHQPPKARTEDAV</sequence>